<feature type="region of interest" description="Disordered" evidence="1">
    <location>
        <begin position="68"/>
        <end position="107"/>
    </location>
</feature>
<keyword evidence="4" id="KW-1185">Reference proteome</keyword>
<evidence type="ECO:0008006" key="5">
    <source>
        <dbReference type="Google" id="ProtNLM"/>
    </source>
</evidence>
<feature type="compositionally biased region" description="Polar residues" evidence="1">
    <location>
        <begin position="68"/>
        <end position="79"/>
    </location>
</feature>
<keyword evidence="2" id="KW-0732">Signal</keyword>
<dbReference type="EMBL" id="JADZLT010000040">
    <property type="protein sequence ID" value="MBH0237051.1"/>
    <property type="molecule type" value="Genomic_DNA"/>
</dbReference>
<sequence>MKLKTFALAAAFAGLSTAAFAAGGYHPGYSTSEIQLMQREARAAASGPAIGTRGAGFYDQAAPLTSTQPYTPGYSTNDLAQRERSAGSTHTLPATAGNPGTAFVSEP</sequence>
<reference evidence="3" key="1">
    <citation type="submission" date="2020-12" db="EMBL/GenBank/DDBJ databases">
        <title>Methylobrevis albus sp. nov., isolated from fresh water lack sediment.</title>
        <authorList>
            <person name="Zou Q."/>
        </authorList>
    </citation>
    <scope>NUCLEOTIDE SEQUENCE</scope>
    <source>
        <strain evidence="3">L22</strain>
    </source>
</reference>
<evidence type="ECO:0000313" key="3">
    <source>
        <dbReference type="EMBL" id="MBH0237051.1"/>
    </source>
</evidence>
<organism evidence="3 4">
    <name type="scientific">Methylobrevis albus</name>
    <dbReference type="NCBI Taxonomy" id="2793297"/>
    <lineage>
        <taxon>Bacteria</taxon>
        <taxon>Pseudomonadati</taxon>
        <taxon>Pseudomonadota</taxon>
        <taxon>Alphaproteobacteria</taxon>
        <taxon>Hyphomicrobiales</taxon>
        <taxon>Pleomorphomonadaceae</taxon>
        <taxon>Methylobrevis</taxon>
    </lineage>
</organism>
<feature type="chain" id="PRO_5037426630" description="DUF4148 domain-containing protein" evidence="2">
    <location>
        <begin position="22"/>
        <end position="107"/>
    </location>
</feature>
<dbReference type="Proteomes" id="UP000631694">
    <property type="component" value="Unassembled WGS sequence"/>
</dbReference>
<evidence type="ECO:0000313" key="4">
    <source>
        <dbReference type="Proteomes" id="UP000631694"/>
    </source>
</evidence>
<name>A0A931I149_9HYPH</name>
<gene>
    <name evidence="3" type="ORF">I5731_04390</name>
</gene>
<evidence type="ECO:0000256" key="1">
    <source>
        <dbReference type="SAM" id="MobiDB-lite"/>
    </source>
</evidence>
<dbReference type="AlphaFoldDB" id="A0A931I149"/>
<proteinExistence type="predicted"/>
<dbReference type="RefSeq" id="WP_197310128.1">
    <property type="nucleotide sequence ID" value="NZ_JADZLT010000040.1"/>
</dbReference>
<accession>A0A931I149</accession>
<evidence type="ECO:0000256" key="2">
    <source>
        <dbReference type="SAM" id="SignalP"/>
    </source>
</evidence>
<comment type="caution">
    <text evidence="3">The sequence shown here is derived from an EMBL/GenBank/DDBJ whole genome shotgun (WGS) entry which is preliminary data.</text>
</comment>
<feature type="signal peptide" evidence="2">
    <location>
        <begin position="1"/>
        <end position="21"/>
    </location>
</feature>
<protein>
    <recommendedName>
        <fullName evidence="5">DUF4148 domain-containing protein</fullName>
    </recommendedName>
</protein>